<protein>
    <submittedName>
        <fullName evidence="2">Glyoxalase</fullName>
    </submittedName>
</protein>
<comment type="caution">
    <text evidence="2">The sequence shown here is derived from an EMBL/GenBank/DDBJ whole genome shotgun (WGS) entry which is preliminary data.</text>
</comment>
<organism evidence="2 3">
    <name type="scientific">Pelagibacterium lentulum</name>
    <dbReference type="NCBI Taxonomy" id="2029865"/>
    <lineage>
        <taxon>Bacteria</taxon>
        <taxon>Pseudomonadati</taxon>
        <taxon>Pseudomonadota</taxon>
        <taxon>Alphaproteobacteria</taxon>
        <taxon>Hyphomicrobiales</taxon>
        <taxon>Devosiaceae</taxon>
        <taxon>Pelagibacterium</taxon>
    </lineage>
</organism>
<dbReference type="Gene3D" id="3.10.180.10">
    <property type="entry name" value="2,3-Dihydroxybiphenyl 1,2-Dioxygenase, domain 1"/>
    <property type="match status" value="1"/>
</dbReference>
<dbReference type="Pfam" id="PF18029">
    <property type="entry name" value="Glyoxalase_6"/>
    <property type="match status" value="1"/>
</dbReference>
<dbReference type="RefSeq" id="WP_127072764.1">
    <property type="nucleotide sequence ID" value="NZ_BMKB01000002.1"/>
</dbReference>
<dbReference type="PANTHER" id="PTHR33993:SF5">
    <property type="entry name" value="GLYOXALASE"/>
    <property type="match status" value="1"/>
</dbReference>
<dbReference type="PROSITE" id="PS51819">
    <property type="entry name" value="VOC"/>
    <property type="match status" value="1"/>
</dbReference>
<dbReference type="InterPro" id="IPR029068">
    <property type="entry name" value="Glyas_Bleomycin-R_OHBP_Dase"/>
</dbReference>
<feature type="domain" description="VOC" evidence="1">
    <location>
        <begin position="6"/>
        <end position="119"/>
    </location>
</feature>
<name>A0A916R9C9_9HYPH</name>
<dbReference type="PANTHER" id="PTHR33993">
    <property type="entry name" value="GLYOXALASE-RELATED"/>
    <property type="match status" value="1"/>
</dbReference>
<accession>A0A916R9C9</accession>
<evidence type="ECO:0000313" key="2">
    <source>
        <dbReference type="EMBL" id="GGA44518.1"/>
    </source>
</evidence>
<evidence type="ECO:0000259" key="1">
    <source>
        <dbReference type="PROSITE" id="PS51819"/>
    </source>
</evidence>
<proteinExistence type="predicted"/>
<sequence>MEKVIGIGGFFFRAKDPAALGKWYHDALGITLPPQTYESDVWQQEAGVTVFSAFALDSTMFGSRDKNWMLNFRVRDLDAMVAQLEAMGTSVELDPERYPNGRFAYFKDPEGNPLQIWQPEGRDL</sequence>
<dbReference type="InterPro" id="IPR037523">
    <property type="entry name" value="VOC_core"/>
</dbReference>
<dbReference type="EMBL" id="BMKB01000002">
    <property type="protein sequence ID" value="GGA44518.1"/>
    <property type="molecule type" value="Genomic_DNA"/>
</dbReference>
<gene>
    <name evidence="2" type="ORF">GCM10011499_12720</name>
</gene>
<dbReference type="SUPFAM" id="SSF54593">
    <property type="entry name" value="Glyoxalase/Bleomycin resistance protein/Dihydroxybiphenyl dioxygenase"/>
    <property type="match status" value="1"/>
</dbReference>
<dbReference type="Proteomes" id="UP000596977">
    <property type="component" value="Unassembled WGS sequence"/>
</dbReference>
<dbReference type="InterPro" id="IPR041581">
    <property type="entry name" value="Glyoxalase_6"/>
</dbReference>
<dbReference type="OrthoDB" id="9799428at2"/>
<dbReference type="AlphaFoldDB" id="A0A916R9C9"/>
<evidence type="ECO:0000313" key="3">
    <source>
        <dbReference type="Proteomes" id="UP000596977"/>
    </source>
</evidence>
<dbReference type="InterPro" id="IPR052164">
    <property type="entry name" value="Anthracycline_SecMetBiosynth"/>
</dbReference>
<reference evidence="2 3" key="1">
    <citation type="journal article" date="2014" name="Int. J. Syst. Evol. Microbiol.">
        <title>Complete genome sequence of Corynebacterium casei LMG S-19264T (=DSM 44701T), isolated from a smear-ripened cheese.</title>
        <authorList>
            <consortium name="US DOE Joint Genome Institute (JGI-PGF)"/>
            <person name="Walter F."/>
            <person name="Albersmeier A."/>
            <person name="Kalinowski J."/>
            <person name="Ruckert C."/>
        </authorList>
    </citation>
    <scope>NUCLEOTIDE SEQUENCE [LARGE SCALE GENOMIC DNA]</scope>
    <source>
        <strain evidence="2 3">CGMCC 1.15896</strain>
    </source>
</reference>
<keyword evidence="3" id="KW-1185">Reference proteome</keyword>